<dbReference type="Proteomes" id="UP000294881">
    <property type="component" value="Unassembled WGS sequence"/>
</dbReference>
<dbReference type="Pfam" id="PF00839">
    <property type="entry name" value="Cys_rich_FGFR"/>
    <property type="match status" value="1"/>
</dbReference>
<dbReference type="GO" id="GO:0016020">
    <property type="term" value="C:membrane"/>
    <property type="evidence" value="ECO:0007669"/>
    <property type="project" value="InterPro"/>
</dbReference>
<dbReference type="EMBL" id="SLWL01000013">
    <property type="protein sequence ID" value="TCO11209.1"/>
    <property type="molecule type" value="Genomic_DNA"/>
</dbReference>
<sequence>MKKALFLAIVLAAASGGGALAEDARTACRADAQKLCASAIGNREQVAACLKTNKDKLSDGCKQALAAR</sequence>
<dbReference type="InterPro" id="IPR001893">
    <property type="entry name" value="Cys-rich_GLG1_repeat"/>
</dbReference>
<comment type="caution">
    <text evidence="2">The sequence shown here is derived from an EMBL/GenBank/DDBJ whole genome shotgun (WGS) entry which is preliminary data.</text>
</comment>
<dbReference type="RefSeq" id="WP_132009284.1">
    <property type="nucleotide sequence ID" value="NZ_JBHUNN010000002.1"/>
</dbReference>
<feature type="chain" id="PRO_5021016924" evidence="1">
    <location>
        <begin position="22"/>
        <end position="68"/>
    </location>
</feature>
<feature type="signal peptide" evidence="1">
    <location>
        <begin position="1"/>
        <end position="21"/>
    </location>
</feature>
<organism evidence="2 3">
    <name type="scientific">Camelimonas lactis</name>
    <dbReference type="NCBI Taxonomy" id="659006"/>
    <lineage>
        <taxon>Bacteria</taxon>
        <taxon>Pseudomonadati</taxon>
        <taxon>Pseudomonadota</taxon>
        <taxon>Alphaproteobacteria</taxon>
        <taxon>Hyphomicrobiales</taxon>
        <taxon>Chelatococcaceae</taxon>
        <taxon>Camelimonas</taxon>
    </lineage>
</organism>
<protein>
    <submittedName>
        <fullName evidence="2">Cysteine rich repeat protein</fullName>
    </submittedName>
</protein>
<evidence type="ECO:0000256" key="1">
    <source>
        <dbReference type="SAM" id="SignalP"/>
    </source>
</evidence>
<name>A0A4R2GPR4_9HYPH</name>
<evidence type="ECO:0000313" key="3">
    <source>
        <dbReference type="Proteomes" id="UP000294881"/>
    </source>
</evidence>
<keyword evidence="3" id="KW-1185">Reference proteome</keyword>
<evidence type="ECO:0000313" key="2">
    <source>
        <dbReference type="EMBL" id="TCO11209.1"/>
    </source>
</evidence>
<proteinExistence type="predicted"/>
<gene>
    <name evidence="2" type="ORF">EV666_11345</name>
</gene>
<reference evidence="2 3" key="1">
    <citation type="submission" date="2019-03" db="EMBL/GenBank/DDBJ databases">
        <title>Genomic Encyclopedia of Type Strains, Phase IV (KMG-IV): sequencing the most valuable type-strain genomes for metagenomic binning, comparative biology and taxonomic classification.</title>
        <authorList>
            <person name="Goeker M."/>
        </authorList>
    </citation>
    <scope>NUCLEOTIDE SEQUENCE [LARGE SCALE GENOMIC DNA]</scope>
    <source>
        <strain evidence="2 3">DSM 22958</strain>
    </source>
</reference>
<accession>A0A4R2GPR4</accession>
<keyword evidence="1" id="KW-0732">Signal</keyword>
<dbReference type="AlphaFoldDB" id="A0A4R2GPR4"/>
<dbReference type="OrthoDB" id="7998990at2"/>